<evidence type="ECO:0000256" key="1">
    <source>
        <dbReference type="ARBA" id="ARBA00023125"/>
    </source>
</evidence>
<evidence type="ECO:0000256" key="2">
    <source>
        <dbReference type="ARBA" id="ARBA00023172"/>
    </source>
</evidence>
<comment type="similarity">
    <text evidence="3">Belongs to the prokaryotic Ku family.</text>
</comment>
<evidence type="ECO:0000313" key="7">
    <source>
        <dbReference type="Proteomes" id="UP001500897"/>
    </source>
</evidence>
<dbReference type="InterPro" id="IPR016194">
    <property type="entry name" value="SPOC-like_C_dom_sf"/>
</dbReference>
<feature type="compositionally biased region" description="Low complexity" evidence="4">
    <location>
        <begin position="284"/>
        <end position="306"/>
    </location>
</feature>
<keyword evidence="7" id="KW-1185">Reference proteome</keyword>
<evidence type="ECO:0000256" key="3">
    <source>
        <dbReference type="HAMAP-Rule" id="MF_01875"/>
    </source>
</evidence>
<protein>
    <recommendedName>
        <fullName evidence="3">Non-homologous end joining protein Ku</fullName>
    </recommendedName>
</protein>
<accession>A0ABN2WAJ4</accession>
<dbReference type="CDD" id="cd00789">
    <property type="entry name" value="KU_like"/>
    <property type="match status" value="1"/>
</dbReference>
<gene>
    <name evidence="3" type="primary">ku</name>
    <name evidence="6" type="ORF">GCM10009759_09190</name>
</gene>
<reference evidence="6 7" key="1">
    <citation type="journal article" date="2019" name="Int. J. Syst. Evol. Microbiol.">
        <title>The Global Catalogue of Microorganisms (GCM) 10K type strain sequencing project: providing services to taxonomists for standard genome sequencing and annotation.</title>
        <authorList>
            <consortium name="The Broad Institute Genomics Platform"/>
            <consortium name="The Broad Institute Genome Sequencing Center for Infectious Disease"/>
            <person name="Wu L."/>
            <person name="Ma J."/>
        </authorList>
    </citation>
    <scope>NUCLEOTIDE SEQUENCE [LARGE SCALE GENOMIC DNA]</scope>
    <source>
        <strain evidence="6 7">JCM 14559</strain>
    </source>
</reference>
<dbReference type="SUPFAM" id="SSF100939">
    <property type="entry name" value="SPOC domain-like"/>
    <property type="match status" value="1"/>
</dbReference>
<comment type="function">
    <text evidence="3">With LigD forms a non-homologous end joining (NHEJ) DNA repair enzyme, which repairs dsDNA breaks with reduced fidelity. Binds linear dsDNA with 5'- and 3'- overhangs but not closed circular dsDNA nor ssDNA. Recruits and stimulates the ligase activity of LigD.</text>
</comment>
<dbReference type="InterPro" id="IPR009187">
    <property type="entry name" value="Prok_Ku"/>
</dbReference>
<dbReference type="SMART" id="SM00559">
    <property type="entry name" value="Ku78"/>
    <property type="match status" value="1"/>
</dbReference>
<dbReference type="HAMAP" id="MF_01875">
    <property type="entry name" value="Prokaryotic_Ku"/>
    <property type="match status" value="1"/>
</dbReference>
<dbReference type="Gene3D" id="2.40.290.10">
    <property type="match status" value="1"/>
</dbReference>
<dbReference type="NCBIfam" id="TIGR02772">
    <property type="entry name" value="Ku_bact"/>
    <property type="match status" value="1"/>
</dbReference>
<feature type="domain" description="Ku" evidence="5">
    <location>
        <begin position="53"/>
        <end position="183"/>
    </location>
</feature>
<evidence type="ECO:0000256" key="4">
    <source>
        <dbReference type="SAM" id="MobiDB-lite"/>
    </source>
</evidence>
<organism evidence="6 7">
    <name type="scientific">Kitasatospora saccharophila</name>
    <dbReference type="NCBI Taxonomy" id="407973"/>
    <lineage>
        <taxon>Bacteria</taxon>
        <taxon>Bacillati</taxon>
        <taxon>Actinomycetota</taxon>
        <taxon>Actinomycetes</taxon>
        <taxon>Kitasatosporales</taxon>
        <taxon>Streptomycetaceae</taxon>
        <taxon>Kitasatospora</taxon>
    </lineage>
</organism>
<proteinExistence type="inferred from homology"/>
<comment type="subunit">
    <text evidence="3">Homodimer. Interacts with LigD.</text>
</comment>
<feature type="region of interest" description="Disordered" evidence="4">
    <location>
        <begin position="260"/>
        <end position="308"/>
    </location>
</feature>
<keyword evidence="3" id="KW-0227">DNA damage</keyword>
<keyword evidence="2 3" id="KW-0233">DNA recombination</keyword>
<dbReference type="InterPro" id="IPR006164">
    <property type="entry name" value="DNA_bd_Ku70/Ku80"/>
</dbReference>
<sequence length="358" mass="39535">MAKPVWKGTLSFGLVSLPVALYPATESHAVRFHQLQRGTTDRVRQRRVNERTGEEVPFEDVVKGYELGEGQYVVVEPAELEELSPGRSRTIEIGGFADLAEIDPVFFDKTYYLGPGDPATAKVYQLLVEALAHSGRAGIAVFSMRGREYLTAVDSTDGLLELRTMHWSDELRDPQAEVPDLPSRRKDFNRTELATAEQLIDMLTVGWHPDDYHDTYEERVRALVEAKAEGREIALSTGEEPEPTDLTDLVDVLRRSLDQARAQGGGRAKPAAKPAARAERSVRSVKSAKSAKSAKAAKAAKSAEPAEAVEDLGSLSKTELYRRAAALGIPHRSTMTRDQLQYALKAATRPRRNLKRAS</sequence>
<dbReference type="PANTHER" id="PTHR41251:SF1">
    <property type="entry name" value="NON-HOMOLOGOUS END JOINING PROTEIN KU"/>
    <property type="match status" value="1"/>
</dbReference>
<dbReference type="Pfam" id="PF02735">
    <property type="entry name" value="Ku"/>
    <property type="match status" value="1"/>
</dbReference>
<evidence type="ECO:0000259" key="5">
    <source>
        <dbReference type="SMART" id="SM00559"/>
    </source>
</evidence>
<dbReference type="RefSeq" id="WP_344550453.1">
    <property type="nucleotide sequence ID" value="NZ_BAAANS010000004.1"/>
</dbReference>
<name>A0ABN2WAJ4_9ACTN</name>
<evidence type="ECO:0000313" key="6">
    <source>
        <dbReference type="EMBL" id="GAA2087617.1"/>
    </source>
</evidence>
<dbReference type="Proteomes" id="UP001500897">
    <property type="component" value="Unassembled WGS sequence"/>
</dbReference>
<keyword evidence="3" id="KW-0234">DNA repair</keyword>
<dbReference type="EMBL" id="BAAANS010000004">
    <property type="protein sequence ID" value="GAA2087617.1"/>
    <property type="molecule type" value="Genomic_DNA"/>
</dbReference>
<comment type="caution">
    <text evidence="6">The sequence shown here is derived from an EMBL/GenBank/DDBJ whole genome shotgun (WGS) entry which is preliminary data.</text>
</comment>
<keyword evidence="1 3" id="KW-0238">DNA-binding</keyword>
<dbReference type="PANTHER" id="PTHR41251">
    <property type="entry name" value="NON-HOMOLOGOUS END JOINING PROTEIN KU"/>
    <property type="match status" value="1"/>
</dbReference>
<dbReference type="PIRSF" id="PIRSF006493">
    <property type="entry name" value="Prok_Ku"/>
    <property type="match status" value="1"/>
</dbReference>